<reference evidence="10 11" key="1">
    <citation type="submission" date="2024-10" db="EMBL/GenBank/DDBJ databases">
        <title>The Natural Products Discovery Center: Release of the First 8490 Sequenced Strains for Exploring Actinobacteria Biosynthetic Diversity.</title>
        <authorList>
            <person name="Kalkreuter E."/>
            <person name="Kautsar S.A."/>
            <person name="Yang D."/>
            <person name="Bader C.D."/>
            <person name="Teijaro C.N."/>
            <person name="Fluegel L."/>
            <person name="Davis C.M."/>
            <person name="Simpson J.R."/>
            <person name="Lauterbach L."/>
            <person name="Steele A.D."/>
            <person name="Gui C."/>
            <person name="Meng S."/>
            <person name="Li G."/>
            <person name="Viehrig K."/>
            <person name="Ye F."/>
            <person name="Su P."/>
            <person name="Kiefer A.F."/>
            <person name="Nichols A."/>
            <person name="Cepeda A.J."/>
            <person name="Yan W."/>
            <person name="Fan B."/>
            <person name="Jiang Y."/>
            <person name="Adhikari A."/>
            <person name="Zheng C.-J."/>
            <person name="Schuster L."/>
            <person name="Cowan T.M."/>
            <person name="Smanski M.J."/>
            <person name="Chevrette M.G."/>
            <person name="De Carvalho L.P.S."/>
            <person name="Shen B."/>
        </authorList>
    </citation>
    <scope>NUCLEOTIDE SEQUENCE [LARGE SCALE GENOMIC DNA]</scope>
    <source>
        <strain evidence="10 11">NPDC049503</strain>
    </source>
</reference>
<comment type="similarity">
    <text evidence="2">Belongs to the binding-protein-dependent transport system permease family. FecCD subfamily.</text>
</comment>
<sequence length="383" mass="37842">MTATRPDDDLRPDDDVRPSDDLPPDGVRPGRGMRQGRGAGQRRAARPGGGIARRGALGVAVLAVLVVAAVAHLLSPGVSPGTLAGVLDGAPHGLPERIVWELGLPRLLTAALTGAALAVAGLVLQGALRNPLAAPEFTGVNPGAVLGVLAGVASGVFPADSPTGTLAAAVLGGAVGGALSWLFTARGGPERLIAGGLLCSAVLAGLSTMLLAYQPARFGNALRWLVGSAEGRVWDHLGVVSWWIVAWIAVLWACSPALAVLAGGDEHAASLGLPPHAARAVASAGAVALTAGAAGLAGAVAFVGLAVPHAARWLARGEPRAGVPAAALAGAVALTCADALAQLLTRLVAGGALAQRVGVPTGVVTALTGAAVLIALVRRERTT</sequence>
<feature type="transmembrane region" description="Helical" evidence="9">
    <location>
        <begin position="140"/>
        <end position="159"/>
    </location>
</feature>
<dbReference type="Gene3D" id="1.10.3470.10">
    <property type="entry name" value="ABC transporter involved in vitamin B12 uptake, BtuC"/>
    <property type="match status" value="1"/>
</dbReference>
<evidence type="ECO:0000256" key="9">
    <source>
        <dbReference type="SAM" id="Phobius"/>
    </source>
</evidence>
<feature type="transmembrane region" description="Helical" evidence="9">
    <location>
        <begin position="192"/>
        <end position="213"/>
    </location>
</feature>
<gene>
    <name evidence="10" type="ORF">ACIBP5_05710</name>
</gene>
<evidence type="ECO:0000256" key="1">
    <source>
        <dbReference type="ARBA" id="ARBA00004651"/>
    </source>
</evidence>
<feature type="transmembrane region" description="Helical" evidence="9">
    <location>
        <begin position="165"/>
        <end position="185"/>
    </location>
</feature>
<feature type="transmembrane region" description="Helical" evidence="9">
    <location>
        <begin position="240"/>
        <end position="261"/>
    </location>
</feature>
<evidence type="ECO:0000256" key="7">
    <source>
        <dbReference type="ARBA" id="ARBA00023136"/>
    </source>
</evidence>
<protein>
    <submittedName>
        <fullName evidence="10">FecCD family ABC transporter permease</fullName>
    </submittedName>
</protein>
<dbReference type="InterPro" id="IPR037294">
    <property type="entry name" value="ABC_BtuC-like"/>
</dbReference>
<comment type="caution">
    <text evidence="10">The sequence shown here is derived from an EMBL/GenBank/DDBJ whole genome shotgun (WGS) entry which is preliminary data.</text>
</comment>
<keyword evidence="6 9" id="KW-1133">Transmembrane helix</keyword>
<dbReference type="PANTHER" id="PTHR30472:SF37">
    <property type="entry name" value="FE(3+) DICITRATE TRANSPORT SYSTEM PERMEASE PROTEIN FECD-RELATED"/>
    <property type="match status" value="1"/>
</dbReference>
<feature type="transmembrane region" description="Helical" evidence="9">
    <location>
        <begin position="281"/>
        <end position="305"/>
    </location>
</feature>
<feature type="compositionally biased region" description="Basic and acidic residues" evidence="8">
    <location>
        <begin position="1"/>
        <end position="20"/>
    </location>
</feature>
<dbReference type="Pfam" id="PF01032">
    <property type="entry name" value="FecCD"/>
    <property type="match status" value="1"/>
</dbReference>
<feature type="transmembrane region" description="Helical" evidence="9">
    <location>
        <begin position="325"/>
        <end position="345"/>
    </location>
</feature>
<accession>A0ABW7ZY10</accession>
<feature type="transmembrane region" description="Helical" evidence="9">
    <location>
        <begin position="357"/>
        <end position="377"/>
    </location>
</feature>
<dbReference type="EMBL" id="JBITMB010000001">
    <property type="protein sequence ID" value="MFI7439443.1"/>
    <property type="molecule type" value="Genomic_DNA"/>
</dbReference>
<dbReference type="SUPFAM" id="SSF81345">
    <property type="entry name" value="ABC transporter involved in vitamin B12 uptake, BtuC"/>
    <property type="match status" value="1"/>
</dbReference>
<dbReference type="PANTHER" id="PTHR30472">
    <property type="entry name" value="FERRIC ENTEROBACTIN TRANSPORT SYSTEM PERMEASE PROTEIN"/>
    <property type="match status" value="1"/>
</dbReference>
<keyword evidence="3" id="KW-0813">Transport</keyword>
<keyword evidence="4" id="KW-1003">Cell membrane</keyword>
<comment type="subcellular location">
    <subcellularLocation>
        <location evidence="1">Cell membrane</location>
        <topology evidence="1">Multi-pass membrane protein</topology>
    </subcellularLocation>
</comment>
<evidence type="ECO:0000256" key="6">
    <source>
        <dbReference type="ARBA" id="ARBA00022989"/>
    </source>
</evidence>
<keyword evidence="11" id="KW-1185">Reference proteome</keyword>
<dbReference type="InterPro" id="IPR000522">
    <property type="entry name" value="ABC_transptr_permease_BtuC"/>
</dbReference>
<feature type="transmembrane region" description="Helical" evidence="9">
    <location>
        <begin position="107"/>
        <end position="128"/>
    </location>
</feature>
<evidence type="ECO:0000313" key="11">
    <source>
        <dbReference type="Proteomes" id="UP001612928"/>
    </source>
</evidence>
<organism evidence="10 11">
    <name type="scientific">Nonomuraea indica</name>
    <dbReference type="NCBI Taxonomy" id="1581193"/>
    <lineage>
        <taxon>Bacteria</taxon>
        <taxon>Bacillati</taxon>
        <taxon>Actinomycetota</taxon>
        <taxon>Actinomycetes</taxon>
        <taxon>Streptosporangiales</taxon>
        <taxon>Streptosporangiaceae</taxon>
        <taxon>Nonomuraea</taxon>
    </lineage>
</organism>
<keyword evidence="5 9" id="KW-0812">Transmembrane</keyword>
<evidence type="ECO:0000256" key="5">
    <source>
        <dbReference type="ARBA" id="ARBA00022692"/>
    </source>
</evidence>
<feature type="transmembrane region" description="Helical" evidence="9">
    <location>
        <begin position="56"/>
        <end position="74"/>
    </location>
</feature>
<feature type="region of interest" description="Disordered" evidence="8">
    <location>
        <begin position="1"/>
        <end position="48"/>
    </location>
</feature>
<dbReference type="Proteomes" id="UP001612928">
    <property type="component" value="Unassembled WGS sequence"/>
</dbReference>
<keyword evidence="7 9" id="KW-0472">Membrane</keyword>
<evidence type="ECO:0000256" key="4">
    <source>
        <dbReference type="ARBA" id="ARBA00022475"/>
    </source>
</evidence>
<proteinExistence type="inferred from homology"/>
<dbReference type="RefSeq" id="WP_397019034.1">
    <property type="nucleotide sequence ID" value="NZ_JBITMB010000001.1"/>
</dbReference>
<evidence type="ECO:0000256" key="2">
    <source>
        <dbReference type="ARBA" id="ARBA00007935"/>
    </source>
</evidence>
<evidence type="ECO:0000256" key="8">
    <source>
        <dbReference type="SAM" id="MobiDB-lite"/>
    </source>
</evidence>
<name>A0ABW7ZY10_9ACTN</name>
<evidence type="ECO:0000256" key="3">
    <source>
        <dbReference type="ARBA" id="ARBA00022448"/>
    </source>
</evidence>
<evidence type="ECO:0000313" key="10">
    <source>
        <dbReference type="EMBL" id="MFI7439443.1"/>
    </source>
</evidence>